<dbReference type="AlphaFoldDB" id="A0A8C4M002"/>
<evidence type="ECO:0000256" key="7">
    <source>
        <dbReference type="ARBA" id="ARBA00038651"/>
    </source>
</evidence>
<evidence type="ECO:0000256" key="6">
    <source>
        <dbReference type="ARBA" id="ARBA00023180"/>
    </source>
</evidence>
<dbReference type="Pfam" id="PF07686">
    <property type="entry name" value="V-set"/>
    <property type="match status" value="1"/>
</dbReference>
<dbReference type="InterPro" id="IPR013783">
    <property type="entry name" value="Ig-like_fold"/>
</dbReference>
<dbReference type="InterPro" id="IPR051896">
    <property type="entry name" value="TCR_alpha_variable"/>
</dbReference>
<dbReference type="PANTHER" id="PTHR19339:SF2">
    <property type="entry name" value="T CELL RECEPTOR ALPHA VARIABLE 22"/>
    <property type="match status" value="1"/>
</dbReference>
<dbReference type="Ensembl" id="ENSEAST00005018187.2">
    <property type="protein sequence ID" value="ENSEASP00005016735.2"/>
    <property type="gene ID" value="ENSEASG00005011593.2"/>
</dbReference>
<feature type="signal peptide" evidence="9">
    <location>
        <begin position="1"/>
        <end position="21"/>
    </location>
</feature>
<keyword evidence="4" id="KW-0472">Membrane</keyword>
<evidence type="ECO:0000256" key="8">
    <source>
        <dbReference type="ARBA" id="ARBA00043266"/>
    </source>
</evidence>
<feature type="domain" description="Ig-like" evidence="10">
    <location>
        <begin position="22"/>
        <end position="109"/>
    </location>
</feature>
<evidence type="ECO:0000313" key="11">
    <source>
        <dbReference type="Ensembl" id="ENSEASP00005016735.2"/>
    </source>
</evidence>
<dbReference type="InterPro" id="IPR036179">
    <property type="entry name" value="Ig-like_dom_sf"/>
</dbReference>
<keyword evidence="12" id="KW-1185">Reference proteome</keyword>
<organism evidence="11 12">
    <name type="scientific">Equus asinus</name>
    <name type="common">Donkey</name>
    <name type="synonym">Equus africanus asinus</name>
    <dbReference type="NCBI Taxonomy" id="9793"/>
    <lineage>
        <taxon>Eukaryota</taxon>
        <taxon>Metazoa</taxon>
        <taxon>Chordata</taxon>
        <taxon>Craniata</taxon>
        <taxon>Vertebrata</taxon>
        <taxon>Euteleostomi</taxon>
        <taxon>Mammalia</taxon>
        <taxon>Eutheria</taxon>
        <taxon>Laurasiatheria</taxon>
        <taxon>Perissodactyla</taxon>
        <taxon>Equidae</taxon>
        <taxon>Equus</taxon>
    </lineage>
</organism>
<dbReference type="PROSITE" id="PS50835">
    <property type="entry name" value="IG_LIKE"/>
    <property type="match status" value="1"/>
</dbReference>
<reference evidence="11" key="2">
    <citation type="submission" date="2025-08" db="UniProtKB">
        <authorList>
            <consortium name="Ensembl"/>
        </authorList>
    </citation>
    <scope>IDENTIFICATION</scope>
</reference>
<dbReference type="GO" id="GO:0042101">
    <property type="term" value="C:T cell receptor complex"/>
    <property type="evidence" value="ECO:0007669"/>
    <property type="project" value="UniProtKB-KW"/>
</dbReference>
<feature type="chain" id="PRO_5040399444" description="Ig-like domain-containing protein" evidence="9">
    <location>
        <begin position="22"/>
        <end position="187"/>
    </location>
</feature>
<reference evidence="11" key="3">
    <citation type="submission" date="2025-09" db="UniProtKB">
        <authorList>
            <consortium name="Ensembl"/>
        </authorList>
    </citation>
    <scope>IDENTIFICATION</scope>
</reference>
<dbReference type="Gene3D" id="2.60.40.10">
    <property type="entry name" value="Immunoglobulins"/>
    <property type="match status" value="1"/>
</dbReference>
<dbReference type="SMART" id="SM00409">
    <property type="entry name" value="IG"/>
    <property type="match status" value="1"/>
</dbReference>
<comment type="subcellular location">
    <subcellularLocation>
        <location evidence="1">Cell membrane</location>
    </subcellularLocation>
</comment>
<name>A0A8C4M002_EQUAS</name>
<dbReference type="Proteomes" id="UP000694387">
    <property type="component" value="Chromosome 2"/>
</dbReference>
<protein>
    <recommendedName>
        <fullName evidence="10">Ig-like domain-containing protein</fullName>
    </recommendedName>
</protein>
<reference evidence="11 12" key="1">
    <citation type="journal article" date="2020" name="Nat. Commun.">
        <title>Donkey genomes provide new insights into domestication and selection for coat color.</title>
        <authorList>
            <person name="Wang"/>
            <person name="C."/>
            <person name="Li"/>
            <person name="H."/>
            <person name="Guo"/>
            <person name="Y."/>
            <person name="Huang"/>
            <person name="J."/>
            <person name="Sun"/>
            <person name="Y."/>
            <person name="Min"/>
            <person name="J."/>
            <person name="Wang"/>
            <person name="J."/>
            <person name="Fang"/>
            <person name="X."/>
            <person name="Zhao"/>
            <person name="Z."/>
            <person name="Wang"/>
            <person name="S."/>
            <person name="Zhang"/>
            <person name="Y."/>
            <person name="Liu"/>
            <person name="Q."/>
            <person name="Jiang"/>
            <person name="Q."/>
            <person name="Wang"/>
            <person name="X."/>
            <person name="Guo"/>
            <person name="Y."/>
            <person name="Yang"/>
            <person name="C."/>
            <person name="Wang"/>
            <person name="Y."/>
            <person name="Tian"/>
            <person name="F."/>
            <person name="Zhuang"/>
            <person name="G."/>
            <person name="Fan"/>
            <person name="Y."/>
            <person name="Gao"/>
            <person name="Q."/>
            <person name="Li"/>
            <person name="Y."/>
            <person name="Ju"/>
            <person name="Z."/>
            <person name="Li"/>
            <person name="J."/>
            <person name="Li"/>
            <person name="R."/>
            <person name="Hou"/>
            <person name="M."/>
            <person name="Yang"/>
            <person name="G."/>
            <person name="Liu"/>
            <person name="G."/>
            <person name="Liu"/>
            <person name="W."/>
            <person name="Guo"/>
            <person name="J."/>
            <person name="Pan"/>
            <person name="S."/>
            <person name="Fan"/>
            <person name="G."/>
            <person name="Zhang"/>
            <person name="W."/>
            <person name="Zhang"/>
            <person name="R."/>
            <person name="Yu"/>
            <person name="J."/>
            <person name="Zhang"/>
            <person name="X."/>
            <person name="Yin"/>
            <person name="Q."/>
            <person name="Ji"/>
            <person name="C."/>
            <person name="Jin"/>
            <person name="Y."/>
            <person name="Yue"/>
            <person name="G."/>
            <person name="Liu"/>
            <person name="M."/>
            <person name="Xu"/>
            <person name="J."/>
            <person name="Liu"/>
            <person name="S."/>
            <person name="Jordana"/>
            <person name="J."/>
            <person name="Noce"/>
            <person name="A."/>
            <person name="Amills"/>
            <person name="M."/>
            <person name="Wu"/>
            <person name="D.D."/>
            <person name="Li"/>
            <person name="S."/>
            <person name="Zhou"/>
            <person name="X. and Zhong"/>
            <person name="J."/>
        </authorList>
    </citation>
    <scope>NUCLEOTIDE SEQUENCE [LARGE SCALE GENOMIC DNA]</scope>
</reference>
<keyword evidence="8" id="KW-0391">Immunity</keyword>
<keyword evidence="2" id="KW-1003">Cell membrane</keyword>
<dbReference type="InterPro" id="IPR013106">
    <property type="entry name" value="Ig_V-set"/>
</dbReference>
<comment type="subunit">
    <text evidence="7">Alpha-beta TR is a heterodimer composed of an alpha and beta chain; disulfide-linked. The alpha-beta TR is associated with the transmembrane signaling CD3 coreceptor proteins to form the TR-CD3 (TcR or TCR). The assembly of alpha-beta TR heterodimers with CD3 occurs in the endoplasmic reticulum where a single alpha-beta TR heterodimer associates with one CD3D-CD3E heterodimer, one CD3G-CD3E heterodimer and one CD247 homodimer forming a stable octameric structure. CD3D-CD3E and CD3G-CD3E heterodimers preferentially associate with TR alpha and TR beta chains, respectively. The association of the CD247 homodimer is the last step of TcR assembly in the endoplasmic reticulum and is required for transport to the cell surface.</text>
</comment>
<keyword evidence="8" id="KW-1064">Adaptive immunity</keyword>
<dbReference type="SUPFAM" id="SSF48726">
    <property type="entry name" value="Immunoglobulin"/>
    <property type="match status" value="1"/>
</dbReference>
<evidence type="ECO:0000313" key="12">
    <source>
        <dbReference type="Proteomes" id="UP000694387"/>
    </source>
</evidence>
<evidence type="ECO:0000256" key="1">
    <source>
        <dbReference type="ARBA" id="ARBA00004236"/>
    </source>
</evidence>
<sequence>MKRLLGTVLGLLCTQVCCVRGAQVEQSPPALSLQEGASSTLRCNFSISVKNVQWFRQHPGGRLIDLFYIPSGEKQSGRLNAMTVMKERRSSLYISSSQTTNSAIYFCAVKPQCFTGTCNLYKIPQLGSASPPTVITSQDHHTVFAQLNIPNPHWSGFNHRHFLALQVWDFGLYLPFPIYISFCTINL</sequence>
<keyword evidence="5" id="KW-1015">Disulfide bond</keyword>
<evidence type="ECO:0000259" key="10">
    <source>
        <dbReference type="PROSITE" id="PS50835"/>
    </source>
</evidence>
<accession>A0A8C4M002</accession>
<evidence type="ECO:0000256" key="3">
    <source>
        <dbReference type="ARBA" id="ARBA00022729"/>
    </source>
</evidence>
<evidence type="ECO:0000256" key="4">
    <source>
        <dbReference type="ARBA" id="ARBA00023136"/>
    </source>
</evidence>
<evidence type="ECO:0000256" key="5">
    <source>
        <dbReference type="ARBA" id="ARBA00023157"/>
    </source>
</evidence>
<evidence type="ECO:0000256" key="9">
    <source>
        <dbReference type="SAM" id="SignalP"/>
    </source>
</evidence>
<dbReference type="InterPro" id="IPR007110">
    <property type="entry name" value="Ig-like_dom"/>
</dbReference>
<proteinExistence type="predicted"/>
<keyword evidence="8" id="KW-1279">T cell receptor</keyword>
<dbReference type="GeneTree" id="ENSGT00900000140957"/>
<dbReference type="InterPro" id="IPR003599">
    <property type="entry name" value="Ig_sub"/>
</dbReference>
<keyword evidence="6" id="KW-0325">Glycoprotein</keyword>
<dbReference type="PANTHER" id="PTHR19339">
    <property type="entry name" value="T CELL RECEPTOR ALPHA VARIABLE 39"/>
    <property type="match status" value="1"/>
</dbReference>
<evidence type="ECO:0000256" key="2">
    <source>
        <dbReference type="ARBA" id="ARBA00022475"/>
    </source>
</evidence>
<keyword evidence="3 9" id="KW-0732">Signal</keyword>